<gene>
    <name evidence="2" type="ORF">FB389_1321</name>
</gene>
<organism evidence="2 3">
    <name type="scientific">Rarobacter incanus</name>
    <dbReference type="NCBI Taxonomy" id="153494"/>
    <lineage>
        <taxon>Bacteria</taxon>
        <taxon>Bacillati</taxon>
        <taxon>Actinomycetota</taxon>
        <taxon>Actinomycetes</taxon>
        <taxon>Micrococcales</taxon>
        <taxon>Rarobacteraceae</taxon>
        <taxon>Rarobacter</taxon>
    </lineage>
</organism>
<dbReference type="Gene3D" id="1.10.260.40">
    <property type="entry name" value="lambda repressor-like DNA-binding domains"/>
    <property type="match status" value="1"/>
</dbReference>
<keyword evidence="3" id="KW-1185">Reference proteome</keyword>
<dbReference type="CDD" id="cd00093">
    <property type="entry name" value="HTH_XRE"/>
    <property type="match status" value="1"/>
</dbReference>
<evidence type="ECO:0000313" key="3">
    <source>
        <dbReference type="Proteomes" id="UP000316181"/>
    </source>
</evidence>
<comment type="caution">
    <text evidence="2">The sequence shown here is derived from an EMBL/GenBank/DDBJ whole genome shotgun (WGS) entry which is preliminary data.</text>
</comment>
<dbReference type="AlphaFoldDB" id="A0A542SPV0"/>
<reference evidence="2 3" key="1">
    <citation type="submission" date="2019-06" db="EMBL/GenBank/DDBJ databases">
        <title>Sequencing the genomes of 1000 actinobacteria strains.</title>
        <authorList>
            <person name="Klenk H.-P."/>
        </authorList>
    </citation>
    <scope>NUCLEOTIDE SEQUENCE [LARGE SCALE GENOMIC DNA]</scope>
    <source>
        <strain evidence="2 3">DSM 10596</strain>
    </source>
</reference>
<dbReference type="OrthoDB" id="9810578at2"/>
<dbReference type="PROSITE" id="PS50943">
    <property type="entry name" value="HTH_CROC1"/>
    <property type="match status" value="1"/>
</dbReference>
<protein>
    <submittedName>
        <fullName evidence="2">Helix-turn-helix protein</fullName>
    </submittedName>
</protein>
<name>A0A542SPV0_9MICO</name>
<evidence type="ECO:0000313" key="2">
    <source>
        <dbReference type="EMBL" id="TQK76636.1"/>
    </source>
</evidence>
<dbReference type="RefSeq" id="WP_142112056.1">
    <property type="nucleotide sequence ID" value="NZ_BAAATB010000002.1"/>
</dbReference>
<sequence length="124" mass="13800">MPNSSSARGPKAEPLFDWTTYAREFGVRVRALREARELTQEQLAGLAGIERSQLQNIERNRTSAKGHPANPQLLNVFRLAWALQVPPAVLLPELDGPPQAHYGPVFDATWPTIEAQLRADWSSS</sequence>
<dbReference type="InterPro" id="IPR001387">
    <property type="entry name" value="Cro/C1-type_HTH"/>
</dbReference>
<dbReference type="GO" id="GO:0003677">
    <property type="term" value="F:DNA binding"/>
    <property type="evidence" value="ECO:0007669"/>
    <property type="project" value="InterPro"/>
</dbReference>
<evidence type="ECO:0000259" key="1">
    <source>
        <dbReference type="PROSITE" id="PS50943"/>
    </source>
</evidence>
<dbReference type="Pfam" id="PF13560">
    <property type="entry name" value="HTH_31"/>
    <property type="match status" value="1"/>
</dbReference>
<dbReference type="SMART" id="SM00530">
    <property type="entry name" value="HTH_XRE"/>
    <property type="match status" value="1"/>
</dbReference>
<proteinExistence type="predicted"/>
<accession>A0A542SPV0</accession>
<feature type="domain" description="HTH cro/C1-type" evidence="1">
    <location>
        <begin position="29"/>
        <end position="90"/>
    </location>
</feature>
<dbReference type="InterPro" id="IPR010982">
    <property type="entry name" value="Lambda_DNA-bd_dom_sf"/>
</dbReference>
<dbReference type="EMBL" id="VFNV01000001">
    <property type="protein sequence ID" value="TQK76636.1"/>
    <property type="molecule type" value="Genomic_DNA"/>
</dbReference>
<dbReference type="Proteomes" id="UP000316181">
    <property type="component" value="Unassembled WGS sequence"/>
</dbReference>
<dbReference type="SUPFAM" id="SSF47413">
    <property type="entry name" value="lambda repressor-like DNA-binding domains"/>
    <property type="match status" value="1"/>
</dbReference>